<name>A0ABT9RGE6_9ACTN</name>
<dbReference type="EMBL" id="JAUSRB010000002">
    <property type="protein sequence ID" value="MDP9867921.1"/>
    <property type="molecule type" value="Genomic_DNA"/>
</dbReference>
<proteinExistence type="predicted"/>
<sequence>MGQTPDRGAHWPIPWIQYVADDCRDQAVTSPADLDLERTSLRRRQIATAMLEHL</sequence>
<comment type="caution">
    <text evidence="1">The sequence shown here is derived from an EMBL/GenBank/DDBJ whole genome shotgun (WGS) entry which is preliminary data.</text>
</comment>
<organism evidence="1 2">
    <name type="scientific">Streptosporangium brasiliense</name>
    <dbReference type="NCBI Taxonomy" id="47480"/>
    <lineage>
        <taxon>Bacteria</taxon>
        <taxon>Bacillati</taxon>
        <taxon>Actinomycetota</taxon>
        <taxon>Actinomycetes</taxon>
        <taxon>Streptosporangiales</taxon>
        <taxon>Streptosporangiaceae</taxon>
        <taxon>Streptosporangium</taxon>
    </lineage>
</organism>
<evidence type="ECO:0000313" key="2">
    <source>
        <dbReference type="Proteomes" id="UP001230426"/>
    </source>
</evidence>
<evidence type="ECO:0000313" key="1">
    <source>
        <dbReference type="EMBL" id="MDP9867921.1"/>
    </source>
</evidence>
<dbReference type="Proteomes" id="UP001230426">
    <property type="component" value="Unassembled WGS sequence"/>
</dbReference>
<reference evidence="1 2" key="1">
    <citation type="submission" date="2023-07" db="EMBL/GenBank/DDBJ databases">
        <title>Sequencing the genomes of 1000 actinobacteria strains.</title>
        <authorList>
            <person name="Klenk H.-P."/>
        </authorList>
    </citation>
    <scope>NUCLEOTIDE SEQUENCE [LARGE SCALE GENOMIC DNA]</scope>
    <source>
        <strain evidence="1 2">DSM 44109</strain>
    </source>
</reference>
<protein>
    <submittedName>
        <fullName evidence="1">Uncharacterized protein</fullName>
    </submittedName>
</protein>
<keyword evidence="2" id="KW-1185">Reference proteome</keyword>
<accession>A0ABT9RGE6</accession>
<dbReference type="RefSeq" id="WP_306870117.1">
    <property type="nucleotide sequence ID" value="NZ_JAUSRB010000002.1"/>
</dbReference>
<gene>
    <name evidence="1" type="ORF">J2S55_007187</name>
</gene>